<dbReference type="Gene3D" id="3.60.21.10">
    <property type="match status" value="1"/>
</dbReference>
<evidence type="ECO:0000313" key="3">
    <source>
        <dbReference type="Proteomes" id="UP000326881"/>
    </source>
</evidence>
<evidence type="ECO:0000313" key="2">
    <source>
        <dbReference type="EMBL" id="QFY59438.1"/>
    </source>
</evidence>
<dbReference type="GO" id="GO:0016787">
    <property type="term" value="F:hydrolase activity"/>
    <property type="evidence" value="ECO:0007669"/>
    <property type="project" value="InterPro"/>
</dbReference>
<dbReference type="EMBL" id="CP043498">
    <property type="protein sequence ID" value="QFY59438.1"/>
    <property type="molecule type" value="Genomic_DNA"/>
</dbReference>
<dbReference type="OrthoDB" id="9791866at2"/>
<dbReference type="InterPro" id="IPR004843">
    <property type="entry name" value="Calcineurin-like_PHP"/>
</dbReference>
<dbReference type="PANTHER" id="PTHR16509">
    <property type="match status" value="1"/>
</dbReference>
<evidence type="ECO:0000259" key="1">
    <source>
        <dbReference type="Pfam" id="PF00149"/>
    </source>
</evidence>
<dbReference type="InterPro" id="IPR029052">
    <property type="entry name" value="Metallo-depent_PP-like"/>
</dbReference>
<dbReference type="SUPFAM" id="SSF56300">
    <property type="entry name" value="Metallo-dependent phosphatases"/>
    <property type="match status" value="1"/>
</dbReference>
<protein>
    <submittedName>
        <fullName evidence="2">Phosphatase</fullName>
    </submittedName>
</protein>
<dbReference type="Pfam" id="PF00149">
    <property type="entry name" value="Metallophos"/>
    <property type="match status" value="1"/>
</dbReference>
<reference evidence="2 3" key="1">
    <citation type="submission" date="2019-08" db="EMBL/GenBank/DDBJ databases">
        <title>Prosopis cineraria nodule microbiome.</title>
        <authorList>
            <person name="Ali R."/>
            <person name="Chaluvadi S.R."/>
            <person name="Wang X."/>
        </authorList>
    </citation>
    <scope>NUCLEOTIDE SEQUENCE [LARGE SCALE GENOMIC DNA]</scope>
    <source>
        <strain evidence="2 3">BG7</strain>
    </source>
</reference>
<accession>A0A5Q0C0P9</accession>
<dbReference type="RefSeq" id="WP_153269804.1">
    <property type="nucleotide sequence ID" value="NZ_CP043498.1"/>
</dbReference>
<feature type="domain" description="Calcineurin-like phosphoesterase" evidence="1">
    <location>
        <begin position="11"/>
        <end position="231"/>
    </location>
</feature>
<dbReference type="AlphaFoldDB" id="A0A5Q0C0P9"/>
<organism evidence="2 3">
    <name type="scientific">Rhizobium grahamii</name>
    <dbReference type="NCBI Taxonomy" id="1120045"/>
    <lineage>
        <taxon>Bacteria</taxon>
        <taxon>Pseudomonadati</taxon>
        <taxon>Pseudomonadota</taxon>
        <taxon>Alphaproteobacteria</taxon>
        <taxon>Hyphomicrobiales</taxon>
        <taxon>Rhizobiaceae</taxon>
        <taxon>Rhizobium/Agrobacterium group</taxon>
        <taxon>Rhizobium</taxon>
    </lineage>
</organism>
<keyword evidence="3" id="KW-1185">Reference proteome</keyword>
<proteinExistence type="predicted"/>
<name>A0A5Q0C0P9_9HYPH</name>
<dbReference type="PANTHER" id="PTHR16509:SF1">
    <property type="entry name" value="MANGANESE-DEPENDENT ADP-RIBOSE_CDP-ALCOHOL DIPHOSPHATASE"/>
    <property type="match status" value="1"/>
</dbReference>
<gene>
    <name evidence="2" type="ORF">FZ934_02690</name>
</gene>
<dbReference type="KEGG" id="rgr:FZ934_02690"/>
<sequence>MTHVSDTPLFRFGIVADPQYADIEPHMAMNRYYASSLGKLADAIEVFNGEDLSFVMTLGDIIDRDFASFDDILPVYERSRHEALFLLGNHDFSVAPEHLASVAERVGLASPYYSFIRRGWRFIALNGNEVSTFAPPSGHPHRALAATMLADLRAKGAINAQEWNAALSDEQFAWLENEIKAATKAGERVVVMNHYPVYPPNEHDCWDRERIIALLTANDCVSAYFNGHNHAGNFGKLGGCYFVNFKGMVDTETENTFAVVEVWGDRLEIRGFGREDDRTLLL</sequence>
<dbReference type="Proteomes" id="UP000326881">
    <property type="component" value="Chromosome"/>
</dbReference>